<dbReference type="InterPro" id="IPR010982">
    <property type="entry name" value="Lambda_DNA-bd_dom_sf"/>
</dbReference>
<dbReference type="SUPFAM" id="SSF46689">
    <property type="entry name" value="Homeodomain-like"/>
    <property type="match status" value="1"/>
</dbReference>
<evidence type="ECO:0000256" key="13">
    <source>
        <dbReference type="PROSITE-ProRule" id="PRU00205"/>
    </source>
</evidence>
<evidence type="ECO:0000256" key="15">
    <source>
        <dbReference type="RuleBase" id="RU361194"/>
    </source>
</evidence>
<evidence type="ECO:0000256" key="16">
    <source>
        <dbReference type="SAM" id="Phobius"/>
    </source>
</evidence>
<dbReference type="InterPro" id="IPR006634">
    <property type="entry name" value="TLC-dom"/>
</dbReference>
<feature type="non-terminal residue" evidence="20">
    <location>
        <position position="569"/>
    </location>
</feature>
<feature type="domain" description="TLC" evidence="18">
    <location>
        <begin position="351"/>
        <end position="551"/>
    </location>
</feature>
<dbReference type="InterPro" id="IPR017970">
    <property type="entry name" value="Homeobox_CS"/>
</dbReference>
<keyword evidence="8 12" id="KW-0238">DNA-binding</keyword>
<feature type="transmembrane region" description="Helical" evidence="16">
    <location>
        <begin position="397"/>
        <end position="417"/>
    </location>
</feature>
<dbReference type="InterPro" id="IPR009057">
    <property type="entry name" value="Homeodomain-like_sf"/>
</dbReference>
<evidence type="ECO:0000313" key="21">
    <source>
        <dbReference type="Proteomes" id="UP001166052"/>
    </source>
</evidence>
<name>A0ABS2Z418_POLSE</name>
<keyword evidence="6" id="KW-0256">Endoplasmic reticulum</keyword>
<organism evidence="20 21">
    <name type="scientific">Polypterus senegalus</name>
    <name type="common">Senegal bichir</name>
    <dbReference type="NCBI Taxonomy" id="55291"/>
    <lineage>
        <taxon>Eukaryota</taxon>
        <taxon>Metazoa</taxon>
        <taxon>Chordata</taxon>
        <taxon>Craniata</taxon>
        <taxon>Vertebrata</taxon>
        <taxon>Euteleostomi</taxon>
        <taxon>Actinopterygii</taxon>
        <taxon>Polypteriformes</taxon>
        <taxon>Polypteridae</taxon>
        <taxon>Polypterus</taxon>
    </lineage>
</organism>
<dbReference type="PROSITE" id="PS50922">
    <property type="entry name" value="TLC"/>
    <property type="match status" value="1"/>
</dbReference>
<feature type="transmembrane region" description="Helical" evidence="16">
    <location>
        <begin position="474"/>
        <end position="493"/>
    </location>
</feature>
<dbReference type="PROSITE" id="PS00027">
    <property type="entry name" value="HOMEOBOX_1"/>
    <property type="match status" value="1"/>
</dbReference>
<evidence type="ECO:0000256" key="5">
    <source>
        <dbReference type="ARBA" id="ARBA00022692"/>
    </source>
</evidence>
<comment type="pathway">
    <text evidence="3">Lipid metabolism.</text>
</comment>
<dbReference type="SMART" id="SM00724">
    <property type="entry name" value="TLC"/>
    <property type="match status" value="1"/>
</dbReference>
<feature type="non-terminal residue" evidence="20">
    <location>
        <position position="1"/>
    </location>
</feature>
<keyword evidence="11 12" id="KW-0539">Nucleus</keyword>
<dbReference type="Gene3D" id="1.10.260.40">
    <property type="entry name" value="lambda repressor-like DNA-binding domains"/>
    <property type="match status" value="1"/>
</dbReference>
<sequence>MFQIKTEDICDSPQSISNHKICHVSPSPSLPGTVGRSGLTGTSLDGHLEMPPHLTVPKHLGIPTQPEEPSDLEELEQFAKAFKQRRIKLGFTQGDVGLAMGKLYGNDFSQTTISRFEALNLSFKNMCKLKPLLEKWLSDAENSPSDAMSSNSAMPPLIEGFGRKRKKRTSIETNIRLTLEKRFQDNPKPSSEEITLIAEQLSMEKEVVRVWFCNRRQKEKRICCPISSPVKPPIYNSRLVPTPGSFSPLPIPQVHSSTLTADERTLCIFELTGMFTAVAMKENFSPVRGSRVSQSHFLSLKCTHGLDFQRDSDDFNMLDALVEMTSLILQVACSLIGWISTYTTLCHINEHRGYEWNCRLVTLLHGLLVVSMTAYVGFVDGPWPFTDPGSPNSPLQVQVLCLSLGYFIFDMCWCIYFQTEGLVMLAHHTMSIFGIVLALALEESAIEVNAVLFGSEITNPLLQARWFLRSVGRYDSLIGDLVDAAFVLLFAGMRIGVGARMLYCELASPRPRLVVKICGVAMYVLSWVFMVSIGRFAWKKSSQKYRKWQERRKVADVHVVANGNAKKVD</sequence>
<dbReference type="Proteomes" id="UP001166052">
    <property type="component" value="Unassembled WGS sequence"/>
</dbReference>
<dbReference type="PRINTS" id="PR00028">
    <property type="entry name" value="POUDOMAIN"/>
</dbReference>
<keyword evidence="7 16" id="KW-1133">Transmembrane helix</keyword>
<evidence type="ECO:0000256" key="9">
    <source>
        <dbReference type="ARBA" id="ARBA00023136"/>
    </source>
</evidence>
<keyword evidence="9 13" id="KW-0472">Membrane</keyword>
<dbReference type="PANTHER" id="PTHR11636:SF81">
    <property type="entry name" value="POU DOMAIN, CLASS 2, TRANSCRIPTION FACTOR 3"/>
    <property type="match status" value="1"/>
</dbReference>
<proteinExistence type="inferred from homology"/>
<evidence type="ECO:0000256" key="14">
    <source>
        <dbReference type="RuleBase" id="RU000682"/>
    </source>
</evidence>
<dbReference type="PROSITE" id="PS51179">
    <property type="entry name" value="POU_3"/>
    <property type="match status" value="1"/>
</dbReference>
<evidence type="ECO:0000256" key="4">
    <source>
        <dbReference type="ARBA" id="ARBA00022679"/>
    </source>
</evidence>
<dbReference type="SUPFAM" id="SSF47413">
    <property type="entry name" value="lambda repressor-like DNA-binding domains"/>
    <property type="match status" value="1"/>
</dbReference>
<keyword evidence="5 13" id="KW-0812">Transmembrane</keyword>
<evidence type="ECO:0000313" key="20">
    <source>
        <dbReference type="EMBL" id="MBN3293799.1"/>
    </source>
</evidence>
<evidence type="ECO:0000256" key="3">
    <source>
        <dbReference type="ARBA" id="ARBA00005189"/>
    </source>
</evidence>
<dbReference type="EMBL" id="JAAWVN010023120">
    <property type="protein sequence ID" value="MBN3293799.1"/>
    <property type="molecule type" value="Genomic_DNA"/>
</dbReference>
<evidence type="ECO:0000256" key="10">
    <source>
        <dbReference type="ARBA" id="ARBA00023155"/>
    </source>
</evidence>
<feature type="transmembrane region" description="Helical" evidence="16">
    <location>
        <begin position="360"/>
        <end position="377"/>
    </location>
</feature>
<feature type="DNA-binding region" description="Homeobox" evidence="12">
    <location>
        <begin position="164"/>
        <end position="223"/>
    </location>
</feature>
<dbReference type="PROSITE" id="PS00465">
    <property type="entry name" value="POU_2"/>
    <property type="match status" value="1"/>
</dbReference>
<comment type="caution">
    <text evidence="20">The sequence shown here is derived from an EMBL/GenBank/DDBJ whole genome shotgun (WGS) entry which is preliminary data.</text>
</comment>
<evidence type="ECO:0000256" key="2">
    <source>
        <dbReference type="ARBA" id="ARBA00004477"/>
    </source>
</evidence>
<keyword evidence="15" id="KW-0804">Transcription</keyword>
<evidence type="ECO:0000256" key="1">
    <source>
        <dbReference type="ARBA" id="ARBA00004123"/>
    </source>
</evidence>
<dbReference type="Pfam" id="PF00157">
    <property type="entry name" value="Pou"/>
    <property type="match status" value="1"/>
</dbReference>
<dbReference type="SMART" id="SM00389">
    <property type="entry name" value="HOX"/>
    <property type="match status" value="1"/>
</dbReference>
<evidence type="ECO:0000256" key="6">
    <source>
        <dbReference type="ARBA" id="ARBA00022824"/>
    </source>
</evidence>
<dbReference type="SMART" id="SM00352">
    <property type="entry name" value="POU"/>
    <property type="match status" value="1"/>
</dbReference>
<keyword evidence="10 12" id="KW-0371">Homeobox</keyword>
<dbReference type="InterPro" id="IPR001356">
    <property type="entry name" value="HD"/>
</dbReference>
<keyword evidence="4" id="KW-0808">Transferase</keyword>
<feature type="domain" description="POU-specific" evidence="19">
    <location>
        <begin position="67"/>
        <end position="141"/>
    </location>
</feature>
<evidence type="ECO:0000259" key="18">
    <source>
        <dbReference type="PROSITE" id="PS50922"/>
    </source>
</evidence>
<evidence type="ECO:0000256" key="8">
    <source>
        <dbReference type="ARBA" id="ARBA00023125"/>
    </source>
</evidence>
<reference evidence="20" key="1">
    <citation type="journal article" date="2021" name="Cell">
        <title>Tracing the genetic footprints of vertebrate landing in non-teleost ray-finned fishes.</title>
        <authorList>
            <person name="Bi X."/>
            <person name="Wang K."/>
            <person name="Yang L."/>
            <person name="Pan H."/>
            <person name="Jiang H."/>
            <person name="Wei Q."/>
            <person name="Fang M."/>
            <person name="Yu H."/>
            <person name="Zhu C."/>
            <person name="Cai Y."/>
            <person name="He Y."/>
            <person name="Gan X."/>
            <person name="Zeng H."/>
            <person name="Yu D."/>
            <person name="Zhu Y."/>
            <person name="Jiang H."/>
            <person name="Qiu Q."/>
            <person name="Yang H."/>
            <person name="Zhang Y.E."/>
            <person name="Wang W."/>
            <person name="Zhu M."/>
            <person name="He S."/>
            <person name="Zhang G."/>
        </authorList>
    </citation>
    <scope>NUCLEOTIDE SEQUENCE</scope>
    <source>
        <strain evidence="20">Bchr_001</strain>
    </source>
</reference>
<feature type="domain" description="Homeobox" evidence="17">
    <location>
        <begin position="162"/>
        <end position="222"/>
    </location>
</feature>
<dbReference type="InterPro" id="IPR000327">
    <property type="entry name" value="POU_dom"/>
</dbReference>
<gene>
    <name evidence="20" type="primary">Pou2f3</name>
    <name evidence="20" type="ORF">GTO92_0000871</name>
</gene>
<evidence type="ECO:0000256" key="7">
    <source>
        <dbReference type="ARBA" id="ARBA00022989"/>
    </source>
</evidence>
<keyword evidence="21" id="KW-1185">Reference proteome</keyword>
<evidence type="ECO:0000259" key="19">
    <source>
        <dbReference type="PROSITE" id="PS51179"/>
    </source>
</evidence>
<accession>A0ABS2Z418</accession>
<evidence type="ECO:0000259" key="17">
    <source>
        <dbReference type="PROSITE" id="PS50071"/>
    </source>
</evidence>
<dbReference type="InterPro" id="IPR050255">
    <property type="entry name" value="POU_domain_TF"/>
</dbReference>
<dbReference type="Pfam" id="PF03798">
    <property type="entry name" value="TRAM_LAG1_CLN8"/>
    <property type="match status" value="1"/>
</dbReference>
<dbReference type="PROSITE" id="PS50071">
    <property type="entry name" value="HOMEOBOX_2"/>
    <property type="match status" value="1"/>
</dbReference>
<protein>
    <recommendedName>
        <fullName evidence="15">POU domain protein</fullName>
    </recommendedName>
</protein>
<dbReference type="InterPro" id="IPR013847">
    <property type="entry name" value="POU"/>
</dbReference>
<dbReference type="Pfam" id="PF00046">
    <property type="entry name" value="Homeodomain"/>
    <property type="match status" value="1"/>
</dbReference>
<feature type="transmembrane region" description="Helical" evidence="16">
    <location>
        <begin position="327"/>
        <end position="348"/>
    </location>
</feature>
<evidence type="ECO:0000256" key="11">
    <source>
        <dbReference type="ARBA" id="ARBA00023242"/>
    </source>
</evidence>
<comment type="similarity">
    <text evidence="15">Belongs to the POU transcription factor family.</text>
</comment>
<comment type="subcellular location">
    <subcellularLocation>
        <location evidence="2">Endoplasmic reticulum membrane</location>
        <topology evidence="2">Multi-pass membrane protein</topology>
    </subcellularLocation>
    <subcellularLocation>
        <location evidence="1 12 14">Nucleus</location>
    </subcellularLocation>
</comment>
<dbReference type="Gene3D" id="1.10.10.60">
    <property type="entry name" value="Homeodomain-like"/>
    <property type="match status" value="1"/>
</dbReference>
<dbReference type="CDD" id="cd00086">
    <property type="entry name" value="homeodomain"/>
    <property type="match status" value="1"/>
</dbReference>
<dbReference type="PANTHER" id="PTHR11636">
    <property type="entry name" value="POU DOMAIN"/>
    <property type="match status" value="1"/>
</dbReference>
<dbReference type="PROSITE" id="PS00035">
    <property type="entry name" value="POU_1"/>
    <property type="match status" value="1"/>
</dbReference>
<feature type="transmembrane region" description="Helical" evidence="16">
    <location>
        <begin position="513"/>
        <end position="538"/>
    </location>
</feature>
<evidence type="ECO:0000256" key="12">
    <source>
        <dbReference type="PROSITE-ProRule" id="PRU00108"/>
    </source>
</evidence>